<feature type="transmembrane region" description="Helical" evidence="28">
    <location>
        <begin position="966"/>
        <end position="988"/>
    </location>
</feature>
<dbReference type="InterPro" id="IPR032630">
    <property type="entry name" value="P_typ_ATPase_c"/>
</dbReference>
<feature type="domain" description="P-type ATPase A" evidence="30">
    <location>
        <begin position="129"/>
        <end position="192"/>
    </location>
</feature>
<dbReference type="Proteomes" id="UP000515152">
    <property type="component" value="Chromosome 21"/>
</dbReference>
<dbReference type="RefSeq" id="XP_031414831.1">
    <property type="nucleotide sequence ID" value="XM_031558971.2"/>
</dbReference>
<evidence type="ECO:0000256" key="4">
    <source>
        <dbReference type="ARBA" id="ARBA00004477"/>
    </source>
</evidence>
<dbReference type="GO" id="GO:0010831">
    <property type="term" value="P:positive regulation of myotube differentiation"/>
    <property type="evidence" value="ECO:0007669"/>
    <property type="project" value="UniProtKB-ARBA"/>
</dbReference>
<dbReference type="SUPFAM" id="SSF81665">
    <property type="entry name" value="Calcium ATPase, transmembrane domain M"/>
    <property type="match status" value="1"/>
</dbReference>
<feature type="transmembrane region" description="Helical" evidence="28">
    <location>
        <begin position="1064"/>
        <end position="1089"/>
    </location>
</feature>
<evidence type="ECO:0000256" key="24">
    <source>
        <dbReference type="ARBA" id="ARBA00065117"/>
    </source>
</evidence>
<evidence type="ECO:0000256" key="3">
    <source>
        <dbReference type="ARBA" id="ARBA00004412"/>
    </source>
</evidence>
<accession>A0A6P8ER65</accession>
<proteinExistence type="inferred from homology"/>
<protein>
    <recommendedName>
        <fullName evidence="28">Phospholipid-transporting ATPase</fullName>
        <ecNumber evidence="28">7.6.2.1</ecNumber>
    </recommendedName>
</protein>
<dbReference type="EC" id="7.6.2.1" evidence="28"/>
<dbReference type="InterPro" id="IPR044492">
    <property type="entry name" value="P_typ_ATPase_HD_dom"/>
</dbReference>
<comment type="catalytic activity">
    <reaction evidence="22">
        <text>a 1,2-diacyl-sn-glycero-3-phosphoethanolamine(out) + ATP + H2O = a 1,2-diacyl-sn-glycero-3-phosphoethanolamine(in) + ADP + phosphate + H(+)</text>
        <dbReference type="Rhea" id="RHEA:66132"/>
        <dbReference type="ChEBI" id="CHEBI:15377"/>
        <dbReference type="ChEBI" id="CHEBI:15378"/>
        <dbReference type="ChEBI" id="CHEBI:30616"/>
        <dbReference type="ChEBI" id="CHEBI:43474"/>
        <dbReference type="ChEBI" id="CHEBI:64612"/>
        <dbReference type="ChEBI" id="CHEBI:456216"/>
    </reaction>
    <physiologicalReaction direction="left-to-right" evidence="22">
        <dbReference type="Rhea" id="RHEA:66133"/>
    </physiologicalReaction>
</comment>
<dbReference type="InterPro" id="IPR018303">
    <property type="entry name" value="ATPase_P-typ_P_site"/>
</dbReference>
<feature type="binding site" evidence="26">
    <location>
        <position position="799"/>
    </location>
    <ligand>
        <name>ATP</name>
        <dbReference type="ChEBI" id="CHEBI:30616"/>
    </ligand>
</feature>
<dbReference type="InterPro" id="IPR001757">
    <property type="entry name" value="P_typ_ATPase"/>
</dbReference>
<evidence type="ECO:0000256" key="8">
    <source>
        <dbReference type="ARBA" id="ARBA00022475"/>
    </source>
</evidence>
<evidence type="ECO:0000256" key="28">
    <source>
        <dbReference type="RuleBase" id="RU362033"/>
    </source>
</evidence>
<feature type="binding site" evidence="26">
    <location>
        <position position="577"/>
    </location>
    <ligand>
        <name>ATP</name>
        <dbReference type="ChEBI" id="CHEBI:30616"/>
    </ligand>
</feature>
<dbReference type="GO" id="GO:0140326">
    <property type="term" value="F:ATPase-coupled intramembrane lipid transporter activity"/>
    <property type="evidence" value="ECO:0007669"/>
    <property type="project" value="UniProtKB-EC"/>
</dbReference>
<dbReference type="GO" id="GO:0000287">
    <property type="term" value="F:magnesium ion binding"/>
    <property type="evidence" value="ECO:0007669"/>
    <property type="project" value="UniProtKB-UniRule"/>
</dbReference>
<comment type="subunit">
    <text evidence="24">Component of a P4-ATPase flippase complex which consists of a catalytic alpha subunit ATP11A and an accessory beta subunit TMEM30A.</text>
</comment>
<dbReference type="InterPro" id="IPR032631">
    <property type="entry name" value="P-type_ATPase_N"/>
</dbReference>
<dbReference type="Gene3D" id="2.70.150.10">
    <property type="entry name" value="Calcium-transporting ATPase, cytoplasmic transduction domain A"/>
    <property type="match status" value="1"/>
</dbReference>
<evidence type="ECO:0000256" key="5">
    <source>
        <dbReference type="ARBA" id="ARBA00004651"/>
    </source>
</evidence>
<dbReference type="NCBIfam" id="TIGR01652">
    <property type="entry name" value="ATPase-Plipid"/>
    <property type="match status" value="1"/>
</dbReference>
<comment type="subcellular location">
    <subcellularLocation>
        <location evidence="5">Cell membrane</location>
        <topology evidence="5">Multi-pass membrane protein</topology>
    </subcellularLocation>
    <subcellularLocation>
        <location evidence="3">Early endosome</location>
    </subcellularLocation>
    <subcellularLocation>
        <location evidence="4">Endoplasmic reticulum membrane</location>
        <topology evidence="4">Multi-pass membrane protein</topology>
    </subcellularLocation>
    <subcellularLocation>
        <location evidence="28">Membrane</location>
        <topology evidence="28">Multi-pass membrane protein</topology>
    </subcellularLocation>
    <subcellularLocation>
        <location evidence="2">Recycling endosome</location>
    </subcellularLocation>
</comment>
<evidence type="ECO:0000256" key="29">
    <source>
        <dbReference type="SAM" id="MobiDB-lite"/>
    </source>
</evidence>
<evidence type="ECO:0000256" key="11">
    <source>
        <dbReference type="ARBA" id="ARBA00022723"/>
    </source>
</evidence>
<keyword evidence="17 28" id="KW-1278">Translocase</keyword>
<dbReference type="InterPro" id="IPR023299">
    <property type="entry name" value="ATPase_P-typ_cyto_dom_N"/>
</dbReference>
<feature type="binding site" evidence="27">
    <location>
        <position position="830"/>
    </location>
    <ligand>
        <name>Mg(2+)</name>
        <dbReference type="ChEBI" id="CHEBI:18420"/>
    </ligand>
</feature>
<dbReference type="Gene3D" id="3.40.1110.10">
    <property type="entry name" value="Calcium-transporting ATPase, cytoplasmic domain N"/>
    <property type="match status" value="1"/>
</dbReference>
<keyword evidence="10 28" id="KW-0812">Transmembrane</keyword>
<feature type="active site" description="4-aspartylphosphate intermediate" evidence="25">
    <location>
        <position position="414"/>
    </location>
</feature>
<dbReference type="InterPro" id="IPR023298">
    <property type="entry name" value="ATPase_P-typ_TM_dom_sf"/>
</dbReference>
<dbReference type="SFLD" id="SFLDF00027">
    <property type="entry name" value="p-type_atpase"/>
    <property type="match status" value="1"/>
</dbReference>
<feature type="binding site" evidence="26">
    <location>
        <position position="415"/>
    </location>
    <ligand>
        <name>ATP</name>
        <dbReference type="ChEBI" id="CHEBI:30616"/>
    </ligand>
</feature>
<keyword evidence="33" id="KW-1185">Reference proteome</keyword>
<dbReference type="SUPFAM" id="SSF81653">
    <property type="entry name" value="Calcium ATPase, transduction domain A"/>
    <property type="match status" value="1"/>
</dbReference>
<keyword evidence="18 28" id="KW-1133">Transmembrane helix</keyword>
<keyword evidence="11 27" id="KW-0479">Metal-binding</keyword>
<name>A0A6P8ER65_CLUHA</name>
<dbReference type="InterPro" id="IPR006539">
    <property type="entry name" value="P-type_ATPase_IV"/>
</dbReference>
<keyword evidence="19" id="KW-0445">Lipid transport</keyword>
<feature type="binding site" evidence="26">
    <location>
        <position position="416"/>
    </location>
    <ligand>
        <name>ATP</name>
        <dbReference type="ChEBI" id="CHEBI:30616"/>
    </ligand>
</feature>
<dbReference type="FunFam" id="2.70.150.10:FF:000009">
    <property type="entry name" value="Phospholipid-transporting ATPase"/>
    <property type="match status" value="1"/>
</dbReference>
<reference evidence="34" key="1">
    <citation type="submission" date="2025-08" db="UniProtKB">
        <authorList>
            <consortium name="RefSeq"/>
        </authorList>
    </citation>
    <scope>IDENTIFICATION</scope>
</reference>
<dbReference type="PRINTS" id="PR00119">
    <property type="entry name" value="CATATPASE"/>
</dbReference>
<feature type="transmembrane region" description="Helical" evidence="28">
    <location>
        <begin position="295"/>
        <end position="318"/>
    </location>
</feature>
<feature type="binding site" evidence="26">
    <location>
        <position position="414"/>
    </location>
    <ligand>
        <name>ATP</name>
        <dbReference type="ChEBI" id="CHEBI:30616"/>
    </ligand>
</feature>
<evidence type="ECO:0000256" key="13">
    <source>
        <dbReference type="ARBA" id="ARBA00022753"/>
    </source>
</evidence>
<evidence type="ECO:0000256" key="2">
    <source>
        <dbReference type="ARBA" id="ARBA00004172"/>
    </source>
</evidence>
<feature type="binding site" evidence="27">
    <location>
        <position position="416"/>
    </location>
    <ligand>
        <name>Mg(2+)</name>
        <dbReference type="ChEBI" id="CHEBI:18420"/>
    </ligand>
</feature>
<evidence type="ECO:0000256" key="9">
    <source>
        <dbReference type="ARBA" id="ARBA00022553"/>
    </source>
</evidence>
<feature type="transmembrane region" description="Helical" evidence="28">
    <location>
        <begin position="916"/>
        <end position="936"/>
    </location>
</feature>
<evidence type="ECO:0000256" key="22">
    <source>
        <dbReference type="ARBA" id="ARBA00049128"/>
    </source>
</evidence>
<evidence type="ECO:0000256" key="17">
    <source>
        <dbReference type="ARBA" id="ARBA00022967"/>
    </source>
</evidence>
<feature type="binding site" evidence="26">
    <location>
        <position position="829"/>
    </location>
    <ligand>
        <name>ATP</name>
        <dbReference type="ChEBI" id="CHEBI:30616"/>
    </ligand>
</feature>
<dbReference type="CTD" id="23250"/>
<dbReference type="FunFam" id="3.40.1110.10:FF:000016">
    <property type="entry name" value="Phospholipid-transporting ATPase"/>
    <property type="match status" value="1"/>
</dbReference>
<dbReference type="GO" id="GO:0055037">
    <property type="term" value="C:recycling endosome"/>
    <property type="evidence" value="ECO:0007669"/>
    <property type="project" value="UniProtKB-SubCell"/>
</dbReference>
<dbReference type="PANTHER" id="PTHR24092:SF33">
    <property type="entry name" value="PHOSPHOLIPID-TRANSPORTING ATPASE IH"/>
    <property type="match status" value="1"/>
</dbReference>
<feature type="binding site" evidence="26">
    <location>
        <position position="554"/>
    </location>
    <ligand>
        <name>ATP</name>
        <dbReference type="ChEBI" id="CHEBI:30616"/>
    </ligand>
</feature>
<dbReference type="GO" id="GO:0005789">
    <property type="term" value="C:endoplasmic reticulum membrane"/>
    <property type="evidence" value="ECO:0007669"/>
    <property type="project" value="UniProtKB-SubCell"/>
</dbReference>
<dbReference type="InterPro" id="IPR008250">
    <property type="entry name" value="ATPase_P-typ_transduc_dom_A_sf"/>
</dbReference>
<evidence type="ECO:0000256" key="18">
    <source>
        <dbReference type="ARBA" id="ARBA00022989"/>
    </source>
</evidence>
<dbReference type="SFLD" id="SFLDS00003">
    <property type="entry name" value="Haloacid_Dehalogenase"/>
    <property type="match status" value="1"/>
</dbReference>
<feature type="binding site" evidence="26">
    <location>
        <position position="830"/>
    </location>
    <ligand>
        <name>ATP</name>
        <dbReference type="ChEBI" id="CHEBI:30616"/>
    </ligand>
</feature>
<evidence type="ECO:0000256" key="7">
    <source>
        <dbReference type="ARBA" id="ARBA00022448"/>
    </source>
</evidence>
<sequence>MDFSTLRNLISRYCTGEENWVDNRTVYLGQKEPPPGAEAYIPQRYPDNRIVSSKYTFWNFVPKNLFEQFRRIANFYFLIIFLVQLIIDTPTSPITSGLPLFFVITVTAIKQGYEDWLRHKADNSINQCPVHVIQHGNVVRKQSRKLRVGDIVRVKEDESFPCDLILMSTSRDDGTCFVTTASLDGESSHKTYYAVQDTKAFNTEEEIDSIHATIECEQPQPDLYKFVGRINIYLDREEPIARPLGSENLLLRGATLKNTEYIYAVAIYTGMETKMALNYQSKTQKRSAVEKSMNSYLIVYLCILISKALINTVLKYAWQADPDRDEPWYNQKTETERQRHILIRAFTDFLAFMVLFNYIIPVSMYVTVEMQKFLGSYFITWDDDMFDEELGTGALVNTSDLNEELGQVEYVFTDKTGTLTENNMEFIECCVDGHVYVPHAICNGQIMTGATGMDMIDSSPDADVKEHEELFFRALCLCHTVQVKEEETVDGIKRGIHQGKATSFYISSSPDEVALVEGMKRLGFTYLRLKDNHMEILNREDEIERFELLEVLTFDSVRRRMSVIVRSSAGEYYLFCKGADSAIFPRIVSGKVEQVRARVEHNAVEGLRTLCVAYKKLNHIEYEETCHLLNSAKLALQDRDKKLSEAYDTIERDFILLGATAVEDRLQDKAADTIESLHKAGMKVWVLTGDKMETAAATCYASKLFRRSTQILELTTKRTEEQSLHDVLHDLSRTVLRHHGSMTRDTLSGLSNEFQDYGLIIDGATLSAVLKPDPEGNGGNYKEIFLEIARNCSAVLCCRMAPLQKAQIVKLIKASKEHPITLAIGDGANDVSMILEAHVGIGVMGKEGRQAARNSDYAIPKFKHLKKMLLVHGHYYYIRIAELVQYFFYKNVCFIFPQFLYQFFCGFSQQPLYDTAYLTLYNISFTSLPILLYSLIEQHINMDILKKDPSLYRDIAKNSLLRWPIFIYWTCLGVFDAVVFFFGAYFLFDNTTFTSNGQMFGNWTFGTLVFSVLVFTVTLKLALDTHYWTWINHFVIWGSLLFYVIFSLLWGGIIWPFLNYQRMYYVFMQMLSSGPAWLSIIMLIMVSLLPDVVKKVLCRALWPTTTERIQNADKLYHGHLSEFTPMSSLHAPPRGQKRSDGQNPLPRRSDSPPPKQKLLCTHWAGGGPDYCTFSSFLGLGDNPRLSGAPYAYSAPGPETSV</sequence>
<comment type="cofactor">
    <cofactor evidence="1 27">
        <name>Mg(2+)</name>
        <dbReference type="ChEBI" id="CHEBI:18420"/>
    </cofactor>
</comment>
<evidence type="ECO:0000259" key="32">
    <source>
        <dbReference type="Pfam" id="PF16212"/>
    </source>
</evidence>
<dbReference type="GO" id="GO:0045332">
    <property type="term" value="P:phospholipid translocation"/>
    <property type="evidence" value="ECO:0007669"/>
    <property type="project" value="TreeGrafter"/>
</dbReference>
<evidence type="ECO:0000256" key="21">
    <source>
        <dbReference type="ARBA" id="ARBA00034036"/>
    </source>
</evidence>
<dbReference type="NCBIfam" id="TIGR01494">
    <property type="entry name" value="ATPase_P-type"/>
    <property type="match status" value="2"/>
</dbReference>
<evidence type="ECO:0000256" key="25">
    <source>
        <dbReference type="PIRSR" id="PIRSR606539-1"/>
    </source>
</evidence>
<evidence type="ECO:0000256" key="12">
    <source>
        <dbReference type="ARBA" id="ARBA00022741"/>
    </source>
</evidence>
<feature type="region of interest" description="Disordered" evidence="29">
    <location>
        <begin position="1126"/>
        <end position="1161"/>
    </location>
</feature>
<comment type="catalytic activity">
    <reaction evidence="21 28">
        <text>ATP + H2O + phospholipidSide 1 = ADP + phosphate + phospholipidSide 2.</text>
        <dbReference type="EC" id="7.6.2.1"/>
    </reaction>
</comment>
<feature type="domain" description="P-type ATPase N-terminal" evidence="31">
    <location>
        <begin position="42"/>
        <end position="96"/>
    </location>
</feature>
<evidence type="ECO:0000256" key="27">
    <source>
        <dbReference type="PIRSR" id="PIRSR606539-3"/>
    </source>
</evidence>
<evidence type="ECO:0000256" key="15">
    <source>
        <dbReference type="ARBA" id="ARBA00022840"/>
    </source>
</evidence>
<feature type="transmembrane region" description="Helical" evidence="28">
    <location>
        <begin position="349"/>
        <end position="368"/>
    </location>
</feature>
<dbReference type="GO" id="GO:0016887">
    <property type="term" value="F:ATP hydrolysis activity"/>
    <property type="evidence" value="ECO:0007669"/>
    <property type="project" value="InterPro"/>
</dbReference>
<feature type="transmembrane region" description="Helical" evidence="28">
    <location>
        <begin position="1000"/>
        <end position="1022"/>
    </location>
</feature>
<evidence type="ECO:0000259" key="31">
    <source>
        <dbReference type="Pfam" id="PF16209"/>
    </source>
</evidence>
<evidence type="ECO:0000259" key="30">
    <source>
        <dbReference type="Pfam" id="PF00122"/>
    </source>
</evidence>
<dbReference type="PROSITE" id="PS00154">
    <property type="entry name" value="ATPASE_E1_E2"/>
    <property type="match status" value="1"/>
</dbReference>
<dbReference type="GO" id="GO:0005524">
    <property type="term" value="F:ATP binding"/>
    <property type="evidence" value="ECO:0007669"/>
    <property type="project" value="UniProtKB-UniRule"/>
</dbReference>
<keyword evidence="8" id="KW-1003">Cell membrane</keyword>
<feature type="binding site" evidence="26">
    <location>
        <position position="805"/>
    </location>
    <ligand>
        <name>ATP</name>
        <dbReference type="ChEBI" id="CHEBI:30616"/>
    </ligand>
</feature>
<feature type="binding site" evidence="27">
    <location>
        <position position="414"/>
    </location>
    <ligand>
        <name>Mg(2+)</name>
        <dbReference type="ChEBI" id="CHEBI:18420"/>
    </ligand>
</feature>
<keyword evidence="9" id="KW-0597">Phosphoprotein</keyword>
<evidence type="ECO:0000256" key="16">
    <source>
        <dbReference type="ARBA" id="ARBA00022842"/>
    </source>
</evidence>
<dbReference type="Gene3D" id="3.40.50.1000">
    <property type="entry name" value="HAD superfamily/HAD-like"/>
    <property type="match status" value="1"/>
</dbReference>
<dbReference type="GO" id="GO:0005769">
    <property type="term" value="C:early endosome"/>
    <property type="evidence" value="ECO:0007669"/>
    <property type="project" value="UniProtKB-SubCell"/>
</dbReference>
<dbReference type="SUPFAM" id="SSF56784">
    <property type="entry name" value="HAD-like"/>
    <property type="match status" value="1"/>
</dbReference>
<dbReference type="PANTHER" id="PTHR24092">
    <property type="entry name" value="PROBABLE PHOSPHOLIPID-TRANSPORTING ATPASE"/>
    <property type="match status" value="1"/>
</dbReference>
<comment type="catalytic activity">
    <reaction evidence="23">
        <text>a 1,2-diacyl-sn-glycero-3-phospho-L-serine(out) + ATP + H2O = a 1,2-diacyl-sn-glycero-3-phospho-L-serine(in) + ADP + phosphate + H(+)</text>
        <dbReference type="Rhea" id="RHEA:38567"/>
        <dbReference type="ChEBI" id="CHEBI:15377"/>
        <dbReference type="ChEBI" id="CHEBI:15378"/>
        <dbReference type="ChEBI" id="CHEBI:30616"/>
        <dbReference type="ChEBI" id="CHEBI:43474"/>
        <dbReference type="ChEBI" id="CHEBI:57262"/>
        <dbReference type="ChEBI" id="CHEBI:456216"/>
    </reaction>
    <physiologicalReaction direction="left-to-right" evidence="23">
        <dbReference type="Rhea" id="RHEA:38568"/>
    </physiologicalReaction>
</comment>
<dbReference type="GeneID" id="105893333"/>
<feature type="binding site" evidence="26">
    <location>
        <position position="608"/>
    </location>
    <ligand>
        <name>ATP</name>
        <dbReference type="ChEBI" id="CHEBI:30616"/>
    </ligand>
</feature>
<dbReference type="Pfam" id="PF00122">
    <property type="entry name" value="E1-E2_ATPase"/>
    <property type="match status" value="1"/>
</dbReference>
<dbReference type="InterPro" id="IPR059000">
    <property type="entry name" value="ATPase_P-type_domA"/>
</dbReference>
<dbReference type="SFLD" id="SFLDG00002">
    <property type="entry name" value="C1.7:_P-type_atpase_like"/>
    <property type="match status" value="1"/>
</dbReference>
<evidence type="ECO:0000256" key="6">
    <source>
        <dbReference type="ARBA" id="ARBA00008109"/>
    </source>
</evidence>
<dbReference type="InterPro" id="IPR036412">
    <property type="entry name" value="HAD-like_sf"/>
</dbReference>
<dbReference type="Pfam" id="PF13246">
    <property type="entry name" value="Cation_ATPase"/>
    <property type="match status" value="1"/>
</dbReference>
<comment type="similarity">
    <text evidence="6 28">Belongs to the cation transport ATPase (P-type) (TC 3.A.3) family. Type IV subfamily.</text>
</comment>
<dbReference type="Pfam" id="PF16209">
    <property type="entry name" value="PhoLip_ATPase_N"/>
    <property type="match status" value="1"/>
</dbReference>
<feature type="binding site" evidence="26">
    <location>
        <position position="512"/>
    </location>
    <ligand>
        <name>ATP</name>
        <dbReference type="ChEBI" id="CHEBI:30616"/>
    </ligand>
</feature>
<keyword evidence="14" id="KW-0256">Endoplasmic reticulum</keyword>
<keyword evidence="15 26" id="KW-0067">ATP-binding</keyword>
<keyword evidence="13" id="KW-0967">Endosome</keyword>
<dbReference type="GO" id="GO:0005886">
    <property type="term" value="C:plasma membrane"/>
    <property type="evidence" value="ECO:0007669"/>
    <property type="project" value="UniProtKB-SubCell"/>
</dbReference>
<organism evidence="33 34">
    <name type="scientific">Clupea harengus</name>
    <name type="common">Atlantic herring</name>
    <dbReference type="NCBI Taxonomy" id="7950"/>
    <lineage>
        <taxon>Eukaryota</taxon>
        <taxon>Metazoa</taxon>
        <taxon>Chordata</taxon>
        <taxon>Craniata</taxon>
        <taxon>Vertebrata</taxon>
        <taxon>Euteleostomi</taxon>
        <taxon>Actinopterygii</taxon>
        <taxon>Neopterygii</taxon>
        <taxon>Teleostei</taxon>
        <taxon>Clupei</taxon>
        <taxon>Clupeiformes</taxon>
        <taxon>Clupeoidei</taxon>
        <taxon>Clupeidae</taxon>
        <taxon>Clupea</taxon>
    </lineage>
</organism>
<dbReference type="SUPFAM" id="SSF81660">
    <property type="entry name" value="Metal cation-transporting ATPase, ATP-binding domain N"/>
    <property type="match status" value="1"/>
</dbReference>
<feature type="transmembrane region" description="Helical" evidence="28">
    <location>
        <begin position="1034"/>
        <end position="1058"/>
    </location>
</feature>
<evidence type="ECO:0000256" key="1">
    <source>
        <dbReference type="ARBA" id="ARBA00001946"/>
    </source>
</evidence>
<evidence type="ECO:0000313" key="33">
    <source>
        <dbReference type="Proteomes" id="UP000515152"/>
    </source>
</evidence>
<feature type="binding site" evidence="26">
    <location>
        <position position="689"/>
    </location>
    <ligand>
        <name>ATP</name>
        <dbReference type="ChEBI" id="CHEBI:30616"/>
    </ligand>
</feature>
<evidence type="ECO:0000256" key="14">
    <source>
        <dbReference type="ARBA" id="ARBA00022824"/>
    </source>
</evidence>
<gene>
    <name evidence="34" type="primary">atp11a</name>
</gene>
<keyword evidence="20 28" id="KW-0472">Membrane</keyword>
<evidence type="ECO:0000313" key="34">
    <source>
        <dbReference type="RefSeq" id="XP_031414831.1"/>
    </source>
</evidence>
<feature type="binding site" evidence="27">
    <location>
        <position position="826"/>
    </location>
    <ligand>
        <name>Mg(2+)</name>
        <dbReference type="ChEBI" id="CHEBI:18420"/>
    </ligand>
</feature>
<evidence type="ECO:0000256" key="10">
    <source>
        <dbReference type="ARBA" id="ARBA00022692"/>
    </source>
</evidence>
<dbReference type="InterPro" id="IPR023214">
    <property type="entry name" value="HAD_sf"/>
</dbReference>
<evidence type="ECO:0000256" key="26">
    <source>
        <dbReference type="PIRSR" id="PIRSR606539-2"/>
    </source>
</evidence>
<evidence type="ECO:0000256" key="20">
    <source>
        <dbReference type="ARBA" id="ARBA00023136"/>
    </source>
</evidence>
<keyword evidence="7" id="KW-0813">Transport</keyword>
<feature type="binding site" evidence="26">
    <location>
        <position position="690"/>
    </location>
    <ligand>
        <name>ATP</name>
        <dbReference type="ChEBI" id="CHEBI:30616"/>
    </ligand>
</feature>
<dbReference type="AlphaFoldDB" id="A0A6P8ER65"/>
<feature type="transmembrane region" description="Helical" evidence="28">
    <location>
        <begin position="72"/>
        <end position="87"/>
    </location>
</feature>
<keyword evidence="12 26" id="KW-0547">Nucleotide-binding</keyword>
<evidence type="ECO:0000256" key="23">
    <source>
        <dbReference type="ARBA" id="ARBA00051303"/>
    </source>
</evidence>
<feature type="domain" description="P-type ATPase C-terminal" evidence="32">
    <location>
        <begin position="852"/>
        <end position="1104"/>
    </location>
</feature>
<evidence type="ECO:0000256" key="19">
    <source>
        <dbReference type="ARBA" id="ARBA00023055"/>
    </source>
</evidence>
<dbReference type="FunFam" id="3.40.50.1000:FF:000012">
    <property type="entry name" value="Phospholipid-transporting ATPase"/>
    <property type="match status" value="1"/>
</dbReference>
<feature type="binding site" evidence="26">
    <location>
        <position position="688"/>
    </location>
    <ligand>
        <name>ATP</name>
        <dbReference type="ChEBI" id="CHEBI:30616"/>
    </ligand>
</feature>
<keyword evidence="16 27" id="KW-0460">Magnesium</keyword>
<dbReference type="CDD" id="cd02073">
    <property type="entry name" value="P-type_ATPase_APLT_Dnf-like"/>
    <property type="match status" value="1"/>
</dbReference>
<dbReference type="Pfam" id="PF16212">
    <property type="entry name" value="PhoLip_ATPase_C"/>
    <property type="match status" value="1"/>
</dbReference>